<keyword evidence="3" id="KW-1185">Reference proteome</keyword>
<organism evidence="2 3">
    <name type="scientific">Sphingopyxis bauzanensis</name>
    <dbReference type="NCBI Taxonomy" id="651663"/>
    <lineage>
        <taxon>Bacteria</taxon>
        <taxon>Pseudomonadati</taxon>
        <taxon>Pseudomonadota</taxon>
        <taxon>Alphaproteobacteria</taxon>
        <taxon>Sphingomonadales</taxon>
        <taxon>Sphingomonadaceae</taxon>
        <taxon>Sphingopyxis</taxon>
    </lineage>
</organism>
<feature type="domain" description="Aminoacyl-transfer RNA synthetases class-II family profile" evidence="1">
    <location>
        <begin position="234"/>
        <end position="397"/>
    </location>
</feature>
<evidence type="ECO:0000313" key="3">
    <source>
        <dbReference type="Proteomes" id="UP000197361"/>
    </source>
</evidence>
<dbReference type="SMR" id="A0A246JNP4"/>
<dbReference type="InterPro" id="IPR045864">
    <property type="entry name" value="aa-tRNA-synth_II/BPL/LPL"/>
</dbReference>
<dbReference type="OrthoDB" id="583154at2"/>
<gene>
    <name evidence="2" type="ORF">CDQ92_19080</name>
</gene>
<protein>
    <recommendedName>
        <fullName evidence="1">Aminoacyl-transfer RNA synthetases class-II family profile domain-containing protein</fullName>
    </recommendedName>
</protein>
<dbReference type="AlphaFoldDB" id="A0A246JNP4"/>
<comment type="caution">
    <text evidence="2">The sequence shown here is derived from an EMBL/GenBank/DDBJ whole genome shotgun (WGS) entry which is preliminary data.</text>
</comment>
<evidence type="ECO:0000313" key="2">
    <source>
        <dbReference type="EMBL" id="OWQ94113.1"/>
    </source>
</evidence>
<dbReference type="RefSeq" id="WP_088443748.1">
    <property type="nucleotide sequence ID" value="NZ_BMMC01000025.1"/>
</dbReference>
<name>A0A246JNP4_9SPHN</name>
<dbReference type="SUPFAM" id="SSF55681">
    <property type="entry name" value="Class II aaRS and biotin synthetases"/>
    <property type="match status" value="1"/>
</dbReference>
<reference evidence="2 3" key="1">
    <citation type="journal article" date="2010" name="Int. J. Syst. Evol. Microbiol.">
        <title>Sphingopyxis bauzanensis sp. nov., a psychrophilic bacterium isolated from soil.</title>
        <authorList>
            <person name="Zhang D.C."/>
            <person name="Liu H.C."/>
            <person name="Xin Y.H."/>
            <person name="Zhou Y.G."/>
            <person name="Schinner F."/>
            <person name="Margesin R."/>
        </authorList>
    </citation>
    <scope>NUCLEOTIDE SEQUENCE [LARGE SCALE GENOMIC DNA]</scope>
    <source>
        <strain evidence="2 3">DSM 22271</strain>
    </source>
</reference>
<dbReference type="Gene3D" id="3.30.930.10">
    <property type="entry name" value="Bira Bifunctional Protein, Domain 2"/>
    <property type="match status" value="1"/>
</dbReference>
<dbReference type="PROSITE" id="PS50862">
    <property type="entry name" value="AA_TRNA_LIGASE_II"/>
    <property type="match status" value="1"/>
</dbReference>
<dbReference type="EMBL" id="NISK01000005">
    <property type="protein sequence ID" value="OWQ94113.1"/>
    <property type="molecule type" value="Genomic_DNA"/>
</dbReference>
<dbReference type="Proteomes" id="UP000197361">
    <property type="component" value="Unassembled WGS sequence"/>
</dbReference>
<evidence type="ECO:0000259" key="1">
    <source>
        <dbReference type="PROSITE" id="PS50862"/>
    </source>
</evidence>
<accession>A0A246JNP4</accession>
<sequence length="407" mass="45128">MQKVHIALTEAVPPPLHGDVQSKLAFLDNRLSSALLNAAGTAIDAVASQALSSDERDALEAKAQALVTSMCDDAFIPDIRTLSERRGAMRFSDDPMPDLLARREVVQEGEGFFAIGPLLTGVMDYLEVRLTGIAKEQGAAPYRFPALISSSYLEKVQYFKNFPHSLAFVSHLNANVEDIDRFAREAHCCGPIIKVDPAVMAAPKAMLSPTICHHLYHMLEGTRIDETGFVATAFGHCFRYESRNMNALERVWNFTMRELIFVGDEDFVEAGINRAREAFEEVLADLDLSYAIMTANDPFFVGTYRDQAAYQAAFELKYEVRAPLPYSGHSIAIASQNSHRNFFGRTLAIRDHHGDHACTGCFGVGYERLALAFVAQHGIDRDHWPATVRDILSSHVPRGGFSEQEKA</sequence>
<proteinExistence type="predicted"/>
<dbReference type="InterPro" id="IPR006195">
    <property type="entry name" value="aa-tRNA-synth_II"/>
</dbReference>